<evidence type="ECO:0000313" key="1">
    <source>
        <dbReference type="EMBL" id="MED6213068.1"/>
    </source>
</evidence>
<evidence type="ECO:0000313" key="2">
    <source>
        <dbReference type="Proteomes" id="UP001341840"/>
    </source>
</evidence>
<dbReference type="Proteomes" id="UP001341840">
    <property type="component" value="Unassembled WGS sequence"/>
</dbReference>
<organism evidence="1 2">
    <name type="scientific">Stylosanthes scabra</name>
    <dbReference type="NCBI Taxonomy" id="79078"/>
    <lineage>
        <taxon>Eukaryota</taxon>
        <taxon>Viridiplantae</taxon>
        <taxon>Streptophyta</taxon>
        <taxon>Embryophyta</taxon>
        <taxon>Tracheophyta</taxon>
        <taxon>Spermatophyta</taxon>
        <taxon>Magnoliopsida</taxon>
        <taxon>eudicotyledons</taxon>
        <taxon>Gunneridae</taxon>
        <taxon>Pentapetalae</taxon>
        <taxon>rosids</taxon>
        <taxon>fabids</taxon>
        <taxon>Fabales</taxon>
        <taxon>Fabaceae</taxon>
        <taxon>Papilionoideae</taxon>
        <taxon>50 kb inversion clade</taxon>
        <taxon>dalbergioids sensu lato</taxon>
        <taxon>Dalbergieae</taxon>
        <taxon>Pterocarpus clade</taxon>
        <taxon>Stylosanthes</taxon>
    </lineage>
</organism>
<proteinExistence type="predicted"/>
<gene>
    <name evidence="1" type="ORF">PIB30_089710</name>
</gene>
<accession>A0ABU6YWU5</accession>
<protein>
    <submittedName>
        <fullName evidence="1">Uncharacterized protein</fullName>
    </submittedName>
</protein>
<name>A0ABU6YWU5_9FABA</name>
<keyword evidence="2" id="KW-1185">Reference proteome</keyword>
<dbReference type="EMBL" id="JASCZI010243347">
    <property type="protein sequence ID" value="MED6213068.1"/>
    <property type="molecule type" value="Genomic_DNA"/>
</dbReference>
<reference evidence="1 2" key="1">
    <citation type="journal article" date="2023" name="Plants (Basel)">
        <title>Bridging the Gap: Combining Genomics and Transcriptomics Approaches to Understand Stylosanthes scabra, an Orphan Legume from the Brazilian Caatinga.</title>
        <authorList>
            <person name="Ferreira-Neto J.R.C."/>
            <person name="da Silva M.D."/>
            <person name="Binneck E."/>
            <person name="de Melo N.F."/>
            <person name="da Silva R.H."/>
            <person name="de Melo A.L.T.M."/>
            <person name="Pandolfi V."/>
            <person name="Bustamante F.O."/>
            <person name="Brasileiro-Vidal A.C."/>
            <person name="Benko-Iseppon A.M."/>
        </authorList>
    </citation>
    <scope>NUCLEOTIDE SEQUENCE [LARGE SCALE GENOMIC DNA]</scope>
    <source>
        <tissue evidence="1">Leaves</tissue>
    </source>
</reference>
<sequence length="213" mass="24456">MANVIGKMKMRMYNSSFGQWSLEHDSPYFIHYLDGALVVCNGVVHWINKVVEERWFPQSVVTYSLTAGTCNEVLVLQEAKQKIQLLVIHDGDSALLTHQDHLDEFDVNLWYIKHTSTSVIMIENNFVVHNSGFSERPKAIVDLDMINIFESIDDILHFGPNGYLRVVGNVFKINTVTHEQSIVRSFYWDVVEKFLSAYTLQLTMLPVCNDELA</sequence>
<comment type="caution">
    <text evidence="1">The sequence shown here is derived from an EMBL/GenBank/DDBJ whole genome shotgun (WGS) entry which is preliminary data.</text>
</comment>